<proteinExistence type="predicted"/>
<organism evidence="3 4">
    <name type="scientific">Streptomyces longisporus</name>
    <dbReference type="NCBI Taxonomy" id="1948"/>
    <lineage>
        <taxon>Bacteria</taxon>
        <taxon>Bacillati</taxon>
        <taxon>Actinomycetota</taxon>
        <taxon>Actinomycetes</taxon>
        <taxon>Kitasatosporales</taxon>
        <taxon>Streptomycetaceae</taxon>
        <taxon>Streptomyces</taxon>
    </lineage>
</organism>
<feature type="domain" description="DUF4232" evidence="2">
    <location>
        <begin position="39"/>
        <end position="170"/>
    </location>
</feature>
<feature type="chain" id="PRO_5045201021" description="DUF4232 domain-containing protein" evidence="1">
    <location>
        <begin position="25"/>
        <end position="174"/>
    </location>
</feature>
<dbReference type="InterPro" id="IPR025326">
    <property type="entry name" value="DUF4232"/>
</dbReference>
<keyword evidence="1" id="KW-0732">Signal</keyword>
<dbReference type="EMBL" id="BAAASG010000027">
    <property type="protein sequence ID" value="GAA2519817.1"/>
    <property type="molecule type" value="Genomic_DNA"/>
</dbReference>
<evidence type="ECO:0000313" key="4">
    <source>
        <dbReference type="Proteomes" id="UP001501777"/>
    </source>
</evidence>
<evidence type="ECO:0000259" key="2">
    <source>
        <dbReference type="Pfam" id="PF14016"/>
    </source>
</evidence>
<accession>A0ABN3NE55</accession>
<protein>
    <recommendedName>
        <fullName evidence="2">DUF4232 domain-containing protein</fullName>
    </recommendedName>
</protein>
<feature type="signal peptide" evidence="1">
    <location>
        <begin position="1"/>
        <end position="24"/>
    </location>
</feature>
<dbReference type="RefSeq" id="WP_344406279.1">
    <property type="nucleotide sequence ID" value="NZ_BAAASG010000027.1"/>
</dbReference>
<gene>
    <name evidence="3" type="ORF">GCM10010276_82420</name>
</gene>
<evidence type="ECO:0000313" key="3">
    <source>
        <dbReference type="EMBL" id="GAA2519817.1"/>
    </source>
</evidence>
<sequence length="174" mass="16789">MRATPITVAALAAALLLTACDSSGGDSGSSNKNKAGDACTLDAVGVQVAASAAPSAGDSGNVTVTLTNRGSKCTLNGFPAVDLQGGKASGAVPADKAAKAQKLTLAKGATASFTITYVRGAAGGAKSLPVKTAKFTLPGSSAGHSFKWTYGEVAVKGAAGAANASVSPFQQAGD</sequence>
<reference evidence="3 4" key="1">
    <citation type="journal article" date="2019" name="Int. J. Syst. Evol. Microbiol.">
        <title>The Global Catalogue of Microorganisms (GCM) 10K type strain sequencing project: providing services to taxonomists for standard genome sequencing and annotation.</title>
        <authorList>
            <consortium name="The Broad Institute Genomics Platform"/>
            <consortium name="The Broad Institute Genome Sequencing Center for Infectious Disease"/>
            <person name="Wu L."/>
            <person name="Ma J."/>
        </authorList>
    </citation>
    <scope>NUCLEOTIDE SEQUENCE [LARGE SCALE GENOMIC DNA]</scope>
    <source>
        <strain evidence="3 4">JCM 4395</strain>
    </source>
</reference>
<dbReference type="Proteomes" id="UP001501777">
    <property type="component" value="Unassembled WGS sequence"/>
</dbReference>
<keyword evidence="4" id="KW-1185">Reference proteome</keyword>
<evidence type="ECO:0000256" key="1">
    <source>
        <dbReference type="SAM" id="SignalP"/>
    </source>
</evidence>
<dbReference type="PROSITE" id="PS51257">
    <property type="entry name" value="PROKAR_LIPOPROTEIN"/>
    <property type="match status" value="1"/>
</dbReference>
<name>A0ABN3NE55_STRLO</name>
<comment type="caution">
    <text evidence="3">The sequence shown here is derived from an EMBL/GenBank/DDBJ whole genome shotgun (WGS) entry which is preliminary data.</text>
</comment>
<dbReference type="Pfam" id="PF14016">
    <property type="entry name" value="DUF4232"/>
    <property type="match status" value="1"/>
</dbReference>